<dbReference type="Pfam" id="PF14027">
    <property type="entry name" value="Questin_oxidase"/>
    <property type="match status" value="1"/>
</dbReference>
<evidence type="ECO:0000313" key="3">
    <source>
        <dbReference type="Proteomes" id="UP000807769"/>
    </source>
</evidence>
<keyword evidence="1" id="KW-0560">Oxidoreductase</keyword>
<protein>
    <submittedName>
        <fullName evidence="2">Uncharacterized protein</fullName>
    </submittedName>
</protein>
<sequence length="131" mass="14593">MHLVTSSLFLPSLLPHLPQDSQVLLLRGYFASTLGWRITHGSSPSTRHSRLPQHNFVCFKVANPFLDIVQSAIMHPDSHLLKIQRAFAHFSSFYSAQPKGSFGGMELDDAEALDGSLFLRTARLTSRGTRT</sequence>
<dbReference type="InterPro" id="IPR025337">
    <property type="entry name" value="Questin_oxidase-like"/>
</dbReference>
<proteinExistence type="predicted"/>
<dbReference type="GeneID" id="64626018"/>
<dbReference type="OrthoDB" id="10004862at2759"/>
<reference evidence="2" key="1">
    <citation type="journal article" date="2020" name="New Phytol.">
        <title>Comparative genomics reveals dynamic genome evolution in host specialist ectomycorrhizal fungi.</title>
        <authorList>
            <person name="Lofgren L.A."/>
            <person name="Nguyen N.H."/>
            <person name="Vilgalys R."/>
            <person name="Ruytinx J."/>
            <person name="Liao H.L."/>
            <person name="Branco S."/>
            <person name="Kuo A."/>
            <person name="LaButti K."/>
            <person name="Lipzen A."/>
            <person name="Andreopoulos W."/>
            <person name="Pangilinan J."/>
            <person name="Riley R."/>
            <person name="Hundley H."/>
            <person name="Na H."/>
            <person name="Barry K."/>
            <person name="Grigoriev I.V."/>
            <person name="Stajich J.E."/>
            <person name="Kennedy P.G."/>
        </authorList>
    </citation>
    <scope>NUCLEOTIDE SEQUENCE</scope>
    <source>
        <strain evidence="2">MN1</strain>
    </source>
</reference>
<name>A0A9P7DPW1_9AGAM</name>
<dbReference type="AlphaFoldDB" id="A0A9P7DPW1"/>
<comment type="caution">
    <text evidence="2">The sequence shown here is derived from an EMBL/GenBank/DDBJ whole genome shotgun (WGS) entry which is preliminary data.</text>
</comment>
<accession>A0A9P7DPW1</accession>
<dbReference type="PANTHER" id="PTHR35870">
    <property type="entry name" value="PROTEIN, PUTATIVE (AFU_ORTHOLOGUE AFUA_5G03330)-RELATED"/>
    <property type="match status" value="1"/>
</dbReference>
<gene>
    <name evidence="2" type="ORF">BJ212DRAFT_1287723</name>
</gene>
<dbReference type="RefSeq" id="XP_041185809.1">
    <property type="nucleotide sequence ID" value="XM_041332001.1"/>
</dbReference>
<organism evidence="2 3">
    <name type="scientific">Suillus subaureus</name>
    <dbReference type="NCBI Taxonomy" id="48587"/>
    <lineage>
        <taxon>Eukaryota</taxon>
        <taxon>Fungi</taxon>
        <taxon>Dikarya</taxon>
        <taxon>Basidiomycota</taxon>
        <taxon>Agaricomycotina</taxon>
        <taxon>Agaricomycetes</taxon>
        <taxon>Agaricomycetidae</taxon>
        <taxon>Boletales</taxon>
        <taxon>Suillineae</taxon>
        <taxon>Suillaceae</taxon>
        <taxon>Suillus</taxon>
    </lineage>
</organism>
<dbReference type="GO" id="GO:0016491">
    <property type="term" value="F:oxidoreductase activity"/>
    <property type="evidence" value="ECO:0007669"/>
    <property type="project" value="UniProtKB-KW"/>
</dbReference>
<dbReference type="EMBL" id="JABBWG010000128">
    <property type="protein sequence ID" value="KAG1800019.1"/>
    <property type="molecule type" value="Genomic_DNA"/>
</dbReference>
<dbReference type="PANTHER" id="PTHR35870:SF1">
    <property type="entry name" value="PROTEIN, PUTATIVE (AFU_ORTHOLOGUE AFUA_5G03330)-RELATED"/>
    <property type="match status" value="1"/>
</dbReference>
<evidence type="ECO:0000313" key="2">
    <source>
        <dbReference type="EMBL" id="KAG1800019.1"/>
    </source>
</evidence>
<dbReference type="Proteomes" id="UP000807769">
    <property type="component" value="Unassembled WGS sequence"/>
</dbReference>
<keyword evidence="3" id="KW-1185">Reference proteome</keyword>
<evidence type="ECO:0000256" key="1">
    <source>
        <dbReference type="ARBA" id="ARBA00023002"/>
    </source>
</evidence>